<dbReference type="PANTHER" id="PTHR28525">
    <property type="entry name" value="REACTIVE OXYGEN SPECIES MODULATOR 1"/>
    <property type="match status" value="1"/>
</dbReference>
<reference evidence="10" key="2">
    <citation type="submission" date="2025-08" db="UniProtKB">
        <authorList>
            <consortium name="Ensembl"/>
        </authorList>
    </citation>
    <scope>IDENTIFICATION</scope>
    <source>
        <strain evidence="10">breed Abyssinian</strain>
    </source>
</reference>
<evidence type="ECO:0000256" key="1">
    <source>
        <dbReference type="ARBA" id="ARBA00004370"/>
    </source>
</evidence>
<dbReference type="PANTHER" id="PTHR28525:SF1">
    <property type="entry name" value="REACTIVE OXYGEN SPECIES MODULATOR 1"/>
    <property type="match status" value="1"/>
</dbReference>
<comment type="similarity">
    <text evidence="2">Belongs to the MGR2 family.</text>
</comment>
<comment type="function">
    <text evidence="7">Has antibacterial activity against a variety of bacteria including S.aureus, P.aeruginosa and M.tuberculosis. Acts by inducing bacterial membrane breakage.</text>
</comment>
<dbReference type="Proteomes" id="UP000823872">
    <property type="component" value="Chromosome C1"/>
</dbReference>
<comment type="subcellular location">
    <subcellularLocation>
        <location evidence="1">Membrane</location>
    </subcellularLocation>
</comment>
<evidence type="ECO:0000256" key="5">
    <source>
        <dbReference type="ARBA" id="ARBA00022989"/>
    </source>
</evidence>
<name>A0ABI8AIH1_FELCA</name>
<evidence type="ECO:0000256" key="9">
    <source>
        <dbReference type="ARBA" id="ARBA00032686"/>
    </source>
</evidence>
<accession>A0ABI8AIH1</accession>
<comment type="function">
    <text evidence="8">Induces production of reactive oxygen species (ROS) which are necessary for cell proliferation. May play a role in inducing oxidative DNA damage and replicative senescence. May play a role in the coordination of mitochondrial morphology and cell proliferation.</text>
</comment>
<reference evidence="10" key="3">
    <citation type="submission" date="2025-09" db="UniProtKB">
        <authorList>
            <consortium name="Ensembl"/>
        </authorList>
    </citation>
    <scope>IDENTIFICATION</scope>
    <source>
        <strain evidence="10">breed Abyssinian</strain>
    </source>
</reference>
<keyword evidence="6" id="KW-0472">Membrane</keyword>
<evidence type="ECO:0000256" key="3">
    <source>
        <dbReference type="ARBA" id="ARBA00016275"/>
    </source>
</evidence>
<dbReference type="InterPro" id="IPR018450">
    <property type="entry name" value="Romo1/Mgr2"/>
</dbReference>
<keyword evidence="11" id="KW-1185">Reference proteome</keyword>
<evidence type="ECO:0000313" key="10">
    <source>
        <dbReference type="Ensembl" id="ENSFCTP00005058954.1"/>
    </source>
</evidence>
<dbReference type="Ensembl" id="ENSFCTT00005087043.1">
    <property type="protein sequence ID" value="ENSFCTP00005058954.1"/>
    <property type="gene ID" value="ENSFCTG00005031288.1"/>
</dbReference>
<evidence type="ECO:0000313" key="11">
    <source>
        <dbReference type="Proteomes" id="UP000823872"/>
    </source>
</evidence>
<protein>
    <recommendedName>
        <fullName evidence="3">Reactive oxygen species modulator 1</fullName>
    </recommendedName>
    <alternativeName>
        <fullName evidence="9">Protein MGR2 homolog</fullName>
    </alternativeName>
</protein>
<evidence type="ECO:0000256" key="4">
    <source>
        <dbReference type="ARBA" id="ARBA00022692"/>
    </source>
</evidence>
<evidence type="ECO:0000256" key="7">
    <source>
        <dbReference type="ARBA" id="ARBA00025225"/>
    </source>
</evidence>
<keyword evidence="5" id="KW-1133">Transmembrane helix</keyword>
<evidence type="ECO:0000256" key="6">
    <source>
        <dbReference type="ARBA" id="ARBA00023136"/>
    </source>
</evidence>
<organism evidence="10 11">
    <name type="scientific">Felis catus</name>
    <name type="common">Cat</name>
    <name type="synonym">Felis silvestris catus</name>
    <dbReference type="NCBI Taxonomy" id="9685"/>
    <lineage>
        <taxon>Eukaryota</taxon>
        <taxon>Metazoa</taxon>
        <taxon>Chordata</taxon>
        <taxon>Craniata</taxon>
        <taxon>Vertebrata</taxon>
        <taxon>Euteleostomi</taxon>
        <taxon>Mammalia</taxon>
        <taxon>Eutheria</taxon>
        <taxon>Laurasiatheria</taxon>
        <taxon>Carnivora</taxon>
        <taxon>Feliformia</taxon>
        <taxon>Felidae</taxon>
        <taxon>Felinae</taxon>
        <taxon>Felis</taxon>
    </lineage>
</organism>
<dbReference type="Pfam" id="PF10247">
    <property type="entry name" value="Romo1"/>
    <property type="match status" value="1"/>
</dbReference>
<evidence type="ECO:0000256" key="8">
    <source>
        <dbReference type="ARBA" id="ARBA00025243"/>
    </source>
</evidence>
<proteinExistence type="inferred from homology"/>
<dbReference type="SMART" id="SM01378">
    <property type="entry name" value="Romo1"/>
    <property type="match status" value="1"/>
</dbReference>
<sequence length="75" mass="8077">MPCPEGRQSGQSQPSCFDHMKMCFVMGCAVGTVARELRTTFSCLRIGMQGRELVGGIGKTMMLTEGRGTVMTNGD</sequence>
<reference evidence="10 11" key="1">
    <citation type="submission" date="2021-02" db="EMBL/GenBank/DDBJ databases">
        <title>Safari Cat Assemblies.</title>
        <authorList>
            <person name="Bredemeyer K.R."/>
            <person name="Murphy W.J."/>
        </authorList>
    </citation>
    <scope>NUCLEOTIDE SEQUENCE [LARGE SCALE GENOMIC DNA]</scope>
</reference>
<keyword evidence="4" id="KW-0812">Transmembrane</keyword>
<evidence type="ECO:0000256" key="2">
    <source>
        <dbReference type="ARBA" id="ARBA00007839"/>
    </source>
</evidence>